<proteinExistence type="predicted"/>
<accession>A0A4Q5KR94</accession>
<organism evidence="1 2">
    <name type="scientific">Aliivibrio finisterrensis</name>
    <dbReference type="NCBI Taxonomy" id="511998"/>
    <lineage>
        <taxon>Bacteria</taxon>
        <taxon>Pseudomonadati</taxon>
        <taxon>Pseudomonadota</taxon>
        <taxon>Gammaproteobacteria</taxon>
        <taxon>Vibrionales</taxon>
        <taxon>Vibrionaceae</taxon>
        <taxon>Aliivibrio</taxon>
    </lineage>
</organism>
<protein>
    <submittedName>
        <fullName evidence="1">Uncharacterized protein</fullName>
    </submittedName>
</protein>
<name>A0A4Q5KR94_9GAMM</name>
<dbReference type="AlphaFoldDB" id="A0A4Q5KR94"/>
<dbReference type="EMBL" id="SEZK01000032">
    <property type="protein sequence ID" value="RYU49430.1"/>
    <property type="molecule type" value="Genomic_DNA"/>
</dbReference>
<evidence type="ECO:0000313" key="1">
    <source>
        <dbReference type="EMBL" id="RYU49430.1"/>
    </source>
</evidence>
<gene>
    <name evidence="1" type="ORF">ERW57_15470</name>
</gene>
<sequence length="103" mass="11352">THQMLPKQVTVSCVHLTSYGFLQTPPLASDALAIRIVFPLVGVTLLSCKQTGLPALLGKQKKEPYRTPLLSETGNYFLEPIAPKRLLKRSTRPPVSTIRCLPV</sequence>
<reference evidence="1 2" key="1">
    <citation type="submission" date="2019-02" db="EMBL/GenBank/DDBJ databases">
        <title>Genome sequences of Aliivibrio finisterrensis strains from farmed Atlantic salmon.</title>
        <authorList>
            <person name="Bowman J.P."/>
        </authorList>
    </citation>
    <scope>NUCLEOTIDE SEQUENCE [LARGE SCALE GENOMIC DNA]</scope>
    <source>
        <strain evidence="1 2">A46</strain>
    </source>
</reference>
<comment type="caution">
    <text evidence="1">The sequence shown here is derived from an EMBL/GenBank/DDBJ whole genome shotgun (WGS) entry which is preliminary data.</text>
</comment>
<feature type="non-terminal residue" evidence="1">
    <location>
        <position position="1"/>
    </location>
</feature>
<evidence type="ECO:0000313" key="2">
    <source>
        <dbReference type="Proteomes" id="UP000294063"/>
    </source>
</evidence>
<dbReference type="Proteomes" id="UP000294063">
    <property type="component" value="Unassembled WGS sequence"/>
</dbReference>